<evidence type="ECO:0000256" key="2">
    <source>
        <dbReference type="ARBA" id="ARBA00006370"/>
    </source>
</evidence>
<accession>A0A8S1BZA0</accession>
<organism evidence="6 7">
    <name type="scientific">Cloeon dipterum</name>
    <dbReference type="NCBI Taxonomy" id="197152"/>
    <lineage>
        <taxon>Eukaryota</taxon>
        <taxon>Metazoa</taxon>
        <taxon>Ecdysozoa</taxon>
        <taxon>Arthropoda</taxon>
        <taxon>Hexapoda</taxon>
        <taxon>Insecta</taxon>
        <taxon>Pterygota</taxon>
        <taxon>Palaeoptera</taxon>
        <taxon>Ephemeroptera</taxon>
        <taxon>Pisciforma</taxon>
        <taxon>Baetidae</taxon>
        <taxon>Cloeon</taxon>
    </lineage>
</organism>
<keyword evidence="3" id="KW-0964">Secreted</keyword>
<keyword evidence="4" id="KW-0732">Signal</keyword>
<dbReference type="GO" id="GO:0005576">
    <property type="term" value="C:extracellular region"/>
    <property type="evidence" value="ECO:0007669"/>
    <property type="project" value="UniProtKB-SubCell"/>
</dbReference>
<dbReference type="Gene3D" id="2.60.40.770">
    <property type="match status" value="1"/>
</dbReference>
<dbReference type="SMART" id="SM00737">
    <property type="entry name" value="ML"/>
    <property type="match status" value="1"/>
</dbReference>
<feature type="domain" description="MD-2-related lipid-recognition" evidence="5">
    <location>
        <begin position="24"/>
        <end position="152"/>
    </location>
</feature>
<comment type="caution">
    <text evidence="6">The sequence shown here is derived from an EMBL/GenBank/DDBJ whole genome shotgun (WGS) entry which is preliminary data.</text>
</comment>
<evidence type="ECO:0000256" key="1">
    <source>
        <dbReference type="ARBA" id="ARBA00004613"/>
    </source>
</evidence>
<dbReference type="OrthoDB" id="6489092at2759"/>
<dbReference type="SUPFAM" id="SSF81296">
    <property type="entry name" value="E set domains"/>
    <property type="match status" value="1"/>
</dbReference>
<reference evidence="6 7" key="1">
    <citation type="submission" date="2020-04" db="EMBL/GenBank/DDBJ databases">
        <authorList>
            <person name="Alioto T."/>
            <person name="Alioto T."/>
            <person name="Gomez Garrido J."/>
        </authorList>
    </citation>
    <scope>NUCLEOTIDE SEQUENCE [LARGE SCALE GENOMIC DNA]</scope>
</reference>
<name>A0A8S1BZA0_9INSE</name>
<gene>
    <name evidence="6" type="ORF">CLODIP_2_CD11468</name>
</gene>
<dbReference type="InterPro" id="IPR003172">
    <property type="entry name" value="ML_dom"/>
</dbReference>
<dbReference type="Proteomes" id="UP000494165">
    <property type="component" value="Unassembled WGS sequence"/>
</dbReference>
<proteinExistence type="inferred from homology"/>
<dbReference type="FunFam" id="2.60.40.770:FF:000001">
    <property type="entry name" value="NPC intracellular cholesterol transporter 2"/>
    <property type="match status" value="1"/>
</dbReference>
<dbReference type="EMBL" id="CADEPI010000005">
    <property type="protein sequence ID" value="CAB3361127.1"/>
    <property type="molecule type" value="Genomic_DNA"/>
</dbReference>
<feature type="chain" id="PRO_5035946313" description="MD-2-related lipid-recognition domain-containing protein" evidence="4">
    <location>
        <begin position="22"/>
        <end position="192"/>
    </location>
</feature>
<feature type="signal peptide" evidence="4">
    <location>
        <begin position="1"/>
        <end position="21"/>
    </location>
</feature>
<evidence type="ECO:0000313" key="6">
    <source>
        <dbReference type="EMBL" id="CAB3361127.1"/>
    </source>
</evidence>
<sequence length="192" mass="21337">MVTYGIAAAVWFLSLVGDASATNFKECRSFFNKKVGSLPLNVTLSNCDKYPCDLARGSEIYGGMDFIYDKDLSVLIPKITVYLVGFPLSWPINQKDGCTSLTLNKCPIKAGTTARYEYSLFLGPLIPLVQPMIRFELRNEHGDTAICLEIPIRIISNPNENHSEKKRVESSNGSTQITLLDFQWVSMSNAGK</sequence>
<dbReference type="InterPro" id="IPR014756">
    <property type="entry name" value="Ig_E-set"/>
</dbReference>
<evidence type="ECO:0000256" key="4">
    <source>
        <dbReference type="SAM" id="SignalP"/>
    </source>
</evidence>
<comment type="subcellular location">
    <subcellularLocation>
        <location evidence="1">Secreted</location>
    </subcellularLocation>
</comment>
<evidence type="ECO:0000259" key="5">
    <source>
        <dbReference type="SMART" id="SM00737"/>
    </source>
</evidence>
<keyword evidence="7" id="KW-1185">Reference proteome</keyword>
<evidence type="ECO:0000313" key="7">
    <source>
        <dbReference type="Proteomes" id="UP000494165"/>
    </source>
</evidence>
<dbReference type="Pfam" id="PF02221">
    <property type="entry name" value="E1_DerP2_DerF2"/>
    <property type="match status" value="1"/>
</dbReference>
<dbReference type="AlphaFoldDB" id="A0A8S1BZA0"/>
<comment type="similarity">
    <text evidence="2">Belongs to the NPC2 family.</text>
</comment>
<evidence type="ECO:0000256" key="3">
    <source>
        <dbReference type="ARBA" id="ARBA00022525"/>
    </source>
</evidence>
<protein>
    <recommendedName>
        <fullName evidence="5">MD-2-related lipid-recognition domain-containing protein</fullName>
    </recommendedName>
</protein>